<gene>
    <name evidence="2" type="ORF">CTAM01_16738</name>
</gene>
<feature type="region of interest" description="Disordered" evidence="1">
    <location>
        <begin position="43"/>
        <end position="76"/>
    </location>
</feature>
<evidence type="ECO:0000256" key="1">
    <source>
        <dbReference type="SAM" id="MobiDB-lite"/>
    </source>
</evidence>
<dbReference type="RefSeq" id="XP_060372687.1">
    <property type="nucleotide sequence ID" value="XM_060532730.1"/>
</dbReference>
<dbReference type="EMBL" id="MLFU01000257">
    <property type="protein sequence ID" value="KAK1470630.1"/>
    <property type="molecule type" value="Genomic_DNA"/>
</dbReference>
<name>A0ABQ9QHN2_9PEZI</name>
<comment type="caution">
    <text evidence="2">The sequence shown here is derived from an EMBL/GenBank/DDBJ whole genome shotgun (WGS) entry which is preliminary data.</text>
</comment>
<dbReference type="GeneID" id="85416968"/>
<feature type="compositionally biased region" description="Basic and acidic residues" evidence="1">
    <location>
        <begin position="43"/>
        <end position="57"/>
    </location>
</feature>
<dbReference type="Proteomes" id="UP001227543">
    <property type="component" value="Unassembled WGS sequence"/>
</dbReference>
<organism evidence="2 3">
    <name type="scientific">Colletotrichum tamarilloi</name>
    <dbReference type="NCBI Taxonomy" id="1209934"/>
    <lineage>
        <taxon>Eukaryota</taxon>
        <taxon>Fungi</taxon>
        <taxon>Dikarya</taxon>
        <taxon>Ascomycota</taxon>
        <taxon>Pezizomycotina</taxon>
        <taxon>Sordariomycetes</taxon>
        <taxon>Hypocreomycetidae</taxon>
        <taxon>Glomerellales</taxon>
        <taxon>Glomerellaceae</taxon>
        <taxon>Colletotrichum</taxon>
        <taxon>Colletotrichum acutatum species complex</taxon>
    </lineage>
</organism>
<evidence type="ECO:0000313" key="2">
    <source>
        <dbReference type="EMBL" id="KAK1470630.1"/>
    </source>
</evidence>
<reference evidence="2 3" key="1">
    <citation type="submission" date="2016-10" db="EMBL/GenBank/DDBJ databases">
        <title>The genome sequence of Colletotrichum fioriniae PJ7.</title>
        <authorList>
            <person name="Baroncelli R."/>
        </authorList>
    </citation>
    <scope>NUCLEOTIDE SEQUENCE [LARGE SCALE GENOMIC DNA]</scope>
    <source>
        <strain evidence="2 3">Tom-12</strain>
    </source>
</reference>
<protein>
    <submittedName>
        <fullName evidence="2">Uncharacterized protein</fullName>
    </submittedName>
</protein>
<accession>A0ABQ9QHN2</accession>
<sequence>MSRQLAVDGGSSSVGQLAVFTRGQRERIPIQYQLLSALKRRPLQEHPRLADRQKPADDQLAGGQSMLRGSSSGGVRALQNSQRHMLFRCTIDYESCSLLSP</sequence>
<proteinExistence type="predicted"/>
<keyword evidence="3" id="KW-1185">Reference proteome</keyword>
<evidence type="ECO:0000313" key="3">
    <source>
        <dbReference type="Proteomes" id="UP001227543"/>
    </source>
</evidence>